<evidence type="ECO:0000313" key="2">
    <source>
        <dbReference type="Proteomes" id="UP000253061"/>
    </source>
</evidence>
<protein>
    <submittedName>
        <fullName evidence="1">Uncharacterized protein</fullName>
    </submittedName>
</protein>
<dbReference type="EMBL" id="JPWB01000012">
    <property type="protein sequence ID" value="RCK19179.1"/>
    <property type="molecule type" value="Genomic_DNA"/>
</dbReference>
<proteinExistence type="predicted"/>
<reference evidence="1 2" key="1">
    <citation type="submission" date="2014-07" db="EMBL/GenBank/DDBJ databases">
        <title>Draft genome sequence of Thalassospira profundimaris R8-17.</title>
        <authorList>
            <person name="Lai Q."/>
            <person name="Shao Z."/>
        </authorList>
    </citation>
    <scope>NUCLEOTIDE SEQUENCE [LARGE SCALE GENOMIC DNA]</scope>
    <source>
        <strain evidence="1 2">R8-17</strain>
    </source>
</reference>
<evidence type="ECO:0000313" key="1">
    <source>
        <dbReference type="EMBL" id="RCK19179.1"/>
    </source>
</evidence>
<accession>A0A367V2D4</accession>
<dbReference type="AlphaFoldDB" id="A0A367V2D4"/>
<sequence length="92" mass="10411">MIRDIGKQLERSQNGNINIEYCRFCIFEELCKIVCPESGENVTKFDRIERKSRLRKTVFVGFSSAVAMSKGSKVDDYVTKVSPDALVVVGFL</sequence>
<dbReference type="Proteomes" id="UP000253061">
    <property type="component" value="Unassembled WGS sequence"/>
</dbReference>
<organism evidence="1 2">
    <name type="scientific">Thalassospira profundimaris</name>
    <dbReference type="NCBI Taxonomy" id="502049"/>
    <lineage>
        <taxon>Bacteria</taxon>
        <taxon>Pseudomonadati</taxon>
        <taxon>Pseudomonadota</taxon>
        <taxon>Alphaproteobacteria</taxon>
        <taxon>Rhodospirillales</taxon>
        <taxon>Thalassospiraceae</taxon>
        <taxon>Thalassospira</taxon>
    </lineage>
</organism>
<gene>
    <name evidence="1" type="ORF">TH6_19815</name>
</gene>
<comment type="caution">
    <text evidence="1">The sequence shown here is derived from an EMBL/GenBank/DDBJ whole genome shotgun (WGS) entry which is preliminary data.</text>
</comment>
<name>A0A367V2D4_9PROT</name>